<evidence type="ECO:0000259" key="3">
    <source>
        <dbReference type="PROSITE" id="PS50975"/>
    </source>
</evidence>
<dbReference type="PROSITE" id="PS50975">
    <property type="entry name" value="ATP_GRASP"/>
    <property type="match status" value="1"/>
</dbReference>
<gene>
    <name evidence="4" type="ORF">HERI1096_LOCUS3824</name>
</gene>
<dbReference type="GO" id="GO:0005524">
    <property type="term" value="F:ATP binding"/>
    <property type="evidence" value="ECO:0007669"/>
    <property type="project" value="UniProtKB-UniRule"/>
</dbReference>
<accession>A0A7S3AI24</accession>
<sequence>MPTKRVSQQPLAEGRTKRLHATDANSRPTRPLDPKDNDELNTSDAENVEQGPRRSGRERCDVSRFDAKPVGEMGQVEPRFHLVPRQPGWHPMVSKMRCAARNVMHLKLKRLPRAPGGSCWLIPCDDERGVQVAQLAPQLRALGWKILTSEAHVVALLGCKAGLREHAERHGLLEHLPAYFSGPDDARFPCVLKAATGVYGKDCFIVRCKEDILKVTEDGFGSRWVLQELMRGVHEYSTSLLVVKGEIIDSCCTRYEYDEEEYVWPRVNEIGWKRNFPPVPDTHMAVMRDFLSAPGYEFSGICNFNYKIREDGRMSIFEINTRVGADFACDIPRPKARAMLEKLDSLFP</sequence>
<keyword evidence="1" id="KW-0547">Nucleotide-binding</keyword>
<dbReference type="EMBL" id="HBHX01006948">
    <property type="protein sequence ID" value="CAE0103166.1"/>
    <property type="molecule type" value="Transcribed_RNA"/>
</dbReference>
<evidence type="ECO:0000313" key="4">
    <source>
        <dbReference type="EMBL" id="CAE0103166.1"/>
    </source>
</evidence>
<proteinExistence type="predicted"/>
<dbReference type="SUPFAM" id="SSF56059">
    <property type="entry name" value="Glutathione synthetase ATP-binding domain-like"/>
    <property type="match status" value="1"/>
</dbReference>
<feature type="domain" description="ATP-grasp" evidence="3">
    <location>
        <begin position="145"/>
        <end position="348"/>
    </location>
</feature>
<protein>
    <recommendedName>
        <fullName evidence="3">ATP-grasp domain-containing protein</fullName>
    </recommendedName>
</protein>
<reference evidence="4" key="1">
    <citation type="submission" date="2021-01" db="EMBL/GenBank/DDBJ databases">
        <authorList>
            <person name="Corre E."/>
            <person name="Pelletier E."/>
            <person name="Niang G."/>
            <person name="Scheremetjew M."/>
            <person name="Finn R."/>
            <person name="Kale V."/>
            <person name="Holt S."/>
            <person name="Cochrane G."/>
            <person name="Meng A."/>
            <person name="Brown T."/>
            <person name="Cohen L."/>
        </authorList>
    </citation>
    <scope>NUCLEOTIDE SEQUENCE</scope>
    <source>
        <strain evidence="4">CCMP281</strain>
    </source>
</reference>
<keyword evidence="1" id="KW-0067">ATP-binding</keyword>
<dbReference type="Gene3D" id="3.30.470.20">
    <property type="entry name" value="ATP-grasp fold, B domain"/>
    <property type="match status" value="1"/>
</dbReference>
<dbReference type="InterPro" id="IPR011761">
    <property type="entry name" value="ATP-grasp"/>
</dbReference>
<dbReference type="GO" id="GO:0046872">
    <property type="term" value="F:metal ion binding"/>
    <property type="evidence" value="ECO:0007669"/>
    <property type="project" value="InterPro"/>
</dbReference>
<name>A0A7S3AI24_9EUKA</name>
<feature type="compositionally biased region" description="Polar residues" evidence="2">
    <location>
        <begin position="1"/>
        <end position="10"/>
    </location>
</feature>
<feature type="compositionally biased region" description="Basic and acidic residues" evidence="2">
    <location>
        <begin position="51"/>
        <end position="64"/>
    </location>
</feature>
<organism evidence="4">
    <name type="scientific">Haptolina ericina</name>
    <dbReference type="NCBI Taxonomy" id="156174"/>
    <lineage>
        <taxon>Eukaryota</taxon>
        <taxon>Haptista</taxon>
        <taxon>Haptophyta</taxon>
        <taxon>Prymnesiophyceae</taxon>
        <taxon>Prymnesiales</taxon>
        <taxon>Prymnesiaceae</taxon>
        <taxon>Haptolina</taxon>
    </lineage>
</organism>
<evidence type="ECO:0000256" key="1">
    <source>
        <dbReference type="PROSITE-ProRule" id="PRU00409"/>
    </source>
</evidence>
<dbReference type="AlphaFoldDB" id="A0A7S3AI24"/>
<evidence type="ECO:0000256" key="2">
    <source>
        <dbReference type="SAM" id="MobiDB-lite"/>
    </source>
</evidence>
<feature type="region of interest" description="Disordered" evidence="2">
    <location>
        <begin position="1"/>
        <end position="64"/>
    </location>
</feature>